<dbReference type="CDD" id="cd03702">
    <property type="entry name" value="IF2_mtIF2_II"/>
    <property type="match status" value="1"/>
</dbReference>
<evidence type="ECO:0000256" key="1">
    <source>
        <dbReference type="ARBA" id="ARBA00004496"/>
    </source>
</evidence>
<dbReference type="InterPro" id="IPR023115">
    <property type="entry name" value="TIF_IF2_dom3"/>
</dbReference>
<feature type="compositionally biased region" description="Basic residues" evidence="12">
    <location>
        <begin position="228"/>
        <end position="242"/>
    </location>
</feature>
<dbReference type="InterPro" id="IPR015760">
    <property type="entry name" value="TIF_IF2"/>
</dbReference>
<keyword evidence="5 9" id="KW-0396">Initiation factor</keyword>
<evidence type="ECO:0000313" key="14">
    <source>
        <dbReference type="EMBL" id="MBC8519244.1"/>
    </source>
</evidence>
<feature type="compositionally biased region" description="Basic residues" evidence="12">
    <location>
        <begin position="62"/>
        <end position="72"/>
    </location>
</feature>
<evidence type="ECO:0000256" key="12">
    <source>
        <dbReference type="SAM" id="MobiDB-lite"/>
    </source>
</evidence>
<dbReference type="InterPro" id="IPR027417">
    <property type="entry name" value="P-loop_NTPase"/>
</dbReference>
<dbReference type="GO" id="GO:0003743">
    <property type="term" value="F:translation initiation factor activity"/>
    <property type="evidence" value="ECO:0007669"/>
    <property type="project" value="UniProtKB-UniRule"/>
</dbReference>
<evidence type="ECO:0000256" key="5">
    <source>
        <dbReference type="ARBA" id="ARBA00022540"/>
    </source>
</evidence>
<evidence type="ECO:0000256" key="4">
    <source>
        <dbReference type="ARBA" id="ARBA00022490"/>
    </source>
</evidence>
<dbReference type="InterPro" id="IPR000795">
    <property type="entry name" value="T_Tr_GTP-bd_dom"/>
</dbReference>
<dbReference type="GO" id="GO:0003924">
    <property type="term" value="F:GTPase activity"/>
    <property type="evidence" value="ECO:0007669"/>
    <property type="project" value="UniProtKB-UniRule"/>
</dbReference>
<gene>
    <name evidence="9 14" type="primary">infB</name>
    <name evidence="14" type="ORF">H8D24_02395</name>
</gene>
<comment type="subcellular location">
    <subcellularLocation>
        <location evidence="1 9 11">Cytoplasm</location>
    </subcellularLocation>
</comment>
<dbReference type="Pfam" id="PF03144">
    <property type="entry name" value="GTP_EFTU_D2"/>
    <property type="match status" value="1"/>
</dbReference>
<dbReference type="NCBIfam" id="TIGR00231">
    <property type="entry name" value="small_GTP"/>
    <property type="match status" value="1"/>
</dbReference>
<dbReference type="EMBL" id="JACNFK010000019">
    <property type="protein sequence ID" value="MBC8519244.1"/>
    <property type="molecule type" value="Genomic_DNA"/>
</dbReference>
<evidence type="ECO:0000256" key="3">
    <source>
        <dbReference type="ARBA" id="ARBA00020675"/>
    </source>
</evidence>
<dbReference type="SUPFAM" id="SSF52156">
    <property type="entry name" value="Initiation factor IF2/eIF5b, domain 3"/>
    <property type="match status" value="1"/>
</dbReference>
<dbReference type="CDD" id="cd03692">
    <property type="entry name" value="mtIF2_IVc"/>
    <property type="match status" value="1"/>
</dbReference>
<feature type="binding site" evidence="9">
    <location>
        <begin position="352"/>
        <end position="359"/>
    </location>
    <ligand>
        <name>GTP</name>
        <dbReference type="ChEBI" id="CHEBI:37565"/>
    </ligand>
</feature>
<dbReference type="Gene3D" id="3.40.50.300">
    <property type="entry name" value="P-loop containing nucleotide triphosphate hydrolases"/>
    <property type="match status" value="1"/>
</dbReference>
<dbReference type="Pfam" id="PF11987">
    <property type="entry name" value="IF-2"/>
    <property type="match status" value="1"/>
</dbReference>
<dbReference type="InterPro" id="IPR036925">
    <property type="entry name" value="TIF_IF2_dom3_sf"/>
</dbReference>
<evidence type="ECO:0000259" key="13">
    <source>
        <dbReference type="PROSITE" id="PS51722"/>
    </source>
</evidence>
<dbReference type="InterPro" id="IPR005225">
    <property type="entry name" value="Small_GTP-bd"/>
</dbReference>
<feature type="compositionally biased region" description="Basic and acidic residues" evidence="12">
    <location>
        <begin position="243"/>
        <end position="252"/>
    </location>
</feature>
<dbReference type="FunFam" id="3.40.50.300:FF:000019">
    <property type="entry name" value="Translation initiation factor IF-2"/>
    <property type="match status" value="1"/>
</dbReference>
<feature type="binding site" evidence="9">
    <location>
        <begin position="452"/>
        <end position="455"/>
    </location>
    <ligand>
        <name>GTP</name>
        <dbReference type="ChEBI" id="CHEBI:37565"/>
    </ligand>
</feature>
<dbReference type="FunFam" id="3.40.50.10050:FF:000001">
    <property type="entry name" value="Translation initiation factor IF-2"/>
    <property type="match status" value="1"/>
</dbReference>
<dbReference type="InterPro" id="IPR009061">
    <property type="entry name" value="DNA-bd_dom_put_sf"/>
</dbReference>
<dbReference type="FunFam" id="2.40.30.10:FF:000007">
    <property type="entry name" value="Translation initiation factor IF-2"/>
    <property type="match status" value="1"/>
</dbReference>
<evidence type="ECO:0000256" key="7">
    <source>
        <dbReference type="ARBA" id="ARBA00022917"/>
    </source>
</evidence>
<dbReference type="InterPro" id="IPR013575">
    <property type="entry name" value="IF2_assoc_dom_bac"/>
</dbReference>
<keyword evidence="7 9" id="KW-0648">Protein biosynthesis</keyword>
<comment type="similarity">
    <text evidence="2 9 10">Belongs to the TRAFAC class translation factor GTPase superfamily. Classic translation factor GTPase family. IF-2 subfamily.</text>
</comment>
<dbReference type="PROSITE" id="PS01176">
    <property type="entry name" value="IF2"/>
    <property type="match status" value="1"/>
</dbReference>
<dbReference type="SUPFAM" id="SSF46955">
    <property type="entry name" value="Putative DNA-binding domain"/>
    <property type="match status" value="1"/>
</dbReference>
<dbReference type="Pfam" id="PF22042">
    <property type="entry name" value="EF-G_D2"/>
    <property type="match status" value="1"/>
</dbReference>
<dbReference type="SUPFAM" id="SSF52540">
    <property type="entry name" value="P-loop containing nucleoside triphosphate hydrolases"/>
    <property type="match status" value="1"/>
</dbReference>
<dbReference type="Gene3D" id="2.40.30.10">
    <property type="entry name" value="Translation factors"/>
    <property type="match status" value="2"/>
</dbReference>
<dbReference type="Pfam" id="PF00009">
    <property type="entry name" value="GTP_EFTU"/>
    <property type="match status" value="1"/>
</dbReference>
<name>A0A8J6P359_9GAMM</name>
<dbReference type="AlphaFoldDB" id="A0A8J6P359"/>
<evidence type="ECO:0000256" key="6">
    <source>
        <dbReference type="ARBA" id="ARBA00022741"/>
    </source>
</evidence>
<organism evidence="14 15">
    <name type="scientific">Candidatus Thiopontia autotrophica</name>
    <dbReference type="NCBI Taxonomy" id="2841688"/>
    <lineage>
        <taxon>Bacteria</taxon>
        <taxon>Pseudomonadati</taxon>
        <taxon>Pseudomonadota</taxon>
        <taxon>Gammaproteobacteria</taxon>
        <taxon>Candidatus Thiopontia</taxon>
    </lineage>
</organism>
<keyword evidence="8 9" id="KW-0342">GTP-binding</keyword>
<dbReference type="CDD" id="cd01887">
    <property type="entry name" value="IF2_eIF5B"/>
    <property type="match status" value="1"/>
</dbReference>
<dbReference type="PANTHER" id="PTHR43381:SF5">
    <property type="entry name" value="TR-TYPE G DOMAIN-CONTAINING PROTEIN"/>
    <property type="match status" value="1"/>
</dbReference>
<feature type="region of interest" description="G-domain" evidence="9">
    <location>
        <begin position="346"/>
        <end position="494"/>
    </location>
</feature>
<feature type="compositionally biased region" description="Basic and acidic residues" evidence="12">
    <location>
        <begin position="111"/>
        <end position="184"/>
    </location>
</feature>
<keyword evidence="4 9" id="KW-0963">Cytoplasm</keyword>
<reference evidence="14 15" key="1">
    <citation type="submission" date="2020-08" db="EMBL/GenBank/DDBJ databases">
        <title>Bridging the membrane lipid divide: bacteria of the FCB group superphylum have the potential to synthesize archaeal ether lipids.</title>
        <authorList>
            <person name="Villanueva L."/>
            <person name="Von Meijenfeldt F.A.B."/>
            <person name="Westbye A.B."/>
            <person name="Yadav S."/>
            <person name="Hopmans E.C."/>
            <person name="Dutilh B.E."/>
            <person name="Sinninghe Damste J.S."/>
        </authorList>
    </citation>
    <scope>NUCLEOTIDE SEQUENCE [LARGE SCALE GENOMIC DNA]</scope>
    <source>
        <strain evidence="14">NIOZ-UU100</strain>
    </source>
</reference>
<dbReference type="NCBIfam" id="TIGR00487">
    <property type="entry name" value="IF-2"/>
    <property type="match status" value="1"/>
</dbReference>
<dbReference type="Gene3D" id="3.40.50.10050">
    <property type="entry name" value="Translation initiation factor IF- 2, domain 3"/>
    <property type="match status" value="1"/>
</dbReference>
<feature type="compositionally biased region" description="Basic and acidic residues" evidence="12">
    <location>
        <begin position="191"/>
        <end position="204"/>
    </location>
</feature>
<dbReference type="Proteomes" id="UP000654401">
    <property type="component" value="Unassembled WGS sequence"/>
</dbReference>
<dbReference type="SUPFAM" id="SSF50447">
    <property type="entry name" value="Translation proteins"/>
    <property type="match status" value="2"/>
</dbReference>
<comment type="function">
    <text evidence="9 10">One of the essential components for the initiation of protein synthesis. Protects formylmethionyl-tRNA from spontaneous hydrolysis and promotes its binding to the 30S ribosomal subunits. Also involved in the hydrolysis of GTP during the formation of the 70S ribosomal complex.</text>
</comment>
<dbReference type="PROSITE" id="PS51722">
    <property type="entry name" value="G_TR_2"/>
    <property type="match status" value="1"/>
</dbReference>
<dbReference type="GO" id="GO:0005829">
    <property type="term" value="C:cytosol"/>
    <property type="evidence" value="ECO:0007669"/>
    <property type="project" value="TreeGrafter"/>
</dbReference>
<evidence type="ECO:0000313" key="15">
    <source>
        <dbReference type="Proteomes" id="UP000654401"/>
    </source>
</evidence>
<proteinExistence type="inferred from homology"/>
<evidence type="ECO:0000256" key="2">
    <source>
        <dbReference type="ARBA" id="ARBA00007733"/>
    </source>
</evidence>
<dbReference type="Pfam" id="PF04760">
    <property type="entry name" value="IF2_N"/>
    <property type="match status" value="2"/>
</dbReference>
<accession>A0A8J6P359</accession>
<feature type="binding site" evidence="9">
    <location>
        <begin position="398"/>
        <end position="402"/>
    </location>
    <ligand>
        <name>GTP</name>
        <dbReference type="ChEBI" id="CHEBI:37565"/>
    </ligand>
</feature>
<dbReference type="FunFam" id="2.40.30.10:FF:000008">
    <property type="entry name" value="Translation initiation factor IF-2"/>
    <property type="match status" value="1"/>
</dbReference>
<dbReference type="InterPro" id="IPR000178">
    <property type="entry name" value="TF_IF2_bacterial-like"/>
</dbReference>
<keyword evidence="6 9" id="KW-0547">Nucleotide-binding</keyword>
<protein>
    <recommendedName>
        <fullName evidence="3 9">Translation initiation factor IF-2</fullName>
    </recommendedName>
</protein>
<comment type="caution">
    <text evidence="14">The sequence shown here is derived from an EMBL/GenBank/DDBJ whole genome shotgun (WGS) entry which is preliminary data.</text>
</comment>
<dbReference type="Gene3D" id="3.30.56.50">
    <property type="entry name" value="Putative DNA-binding domain, N-terminal subdomain of bacterial translation initiation factor IF2"/>
    <property type="match status" value="1"/>
</dbReference>
<dbReference type="PANTHER" id="PTHR43381">
    <property type="entry name" value="TRANSLATION INITIATION FACTOR IF-2-RELATED"/>
    <property type="match status" value="1"/>
</dbReference>
<dbReference type="InterPro" id="IPR053905">
    <property type="entry name" value="EF-G-like_DII"/>
</dbReference>
<feature type="domain" description="Tr-type G" evidence="13">
    <location>
        <begin position="343"/>
        <end position="512"/>
    </location>
</feature>
<evidence type="ECO:0000256" key="8">
    <source>
        <dbReference type="ARBA" id="ARBA00023134"/>
    </source>
</evidence>
<dbReference type="InterPro" id="IPR009000">
    <property type="entry name" value="Transl_B-barrel_sf"/>
</dbReference>
<dbReference type="HAMAP" id="MF_00100_B">
    <property type="entry name" value="IF_2_B"/>
    <property type="match status" value="1"/>
</dbReference>
<dbReference type="GO" id="GO:0005525">
    <property type="term" value="F:GTP binding"/>
    <property type="evidence" value="ECO:0007669"/>
    <property type="project" value="UniProtKB-KW"/>
</dbReference>
<evidence type="ECO:0000256" key="10">
    <source>
        <dbReference type="RuleBase" id="RU000644"/>
    </source>
</evidence>
<evidence type="ECO:0000256" key="9">
    <source>
        <dbReference type="HAMAP-Rule" id="MF_00100"/>
    </source>
</evidence>
<dbReference type="InterPro" id="IPR044145">
    <property type="entry name" value="IF2_II"/>
</dbReference>
<dbReference type="Pfam" id="PF08364">
    <property type="entry name" value="IF2_assoc"/>
    <property type="match status" value="1"/>
</dbReference>
<dbReference type="InterPro" id="IPR006847">
    <property type="entry name" value="IF2_N"/>
</dbReference>
<evidence type="ECO:0000256" key="11">
    <source>
        <dbReference type="RuleBase" id="RU000645"/>
    </source>
</evidence>
<dbReference type="InterPro" id="IPR004161">
    <property type="entry name" value="EFTu-like_2"/>
</dbReference>
<feature type="region of interest" description="Disordered" evidence="12">
    <location>
        <begin position="50"/>
        <end position="252"/>
    </location>
</feature>
<sequence length="843" mass="92057">MSQVTISQFAEVVKIPADRLLEQLATAGISKSSVDDEISDDEKMKLLGFLRESHGGGGSAGSKKKVTLKKRSTATLKVGGGARSSTSRSVNVEVRKKRTITKPIDPVAAEEQSREAEDKQKIERERRAEEERLRLQQDENRRQHQLKKKEDEELAREEAVRREKEEAEKKVRENEERRILDEQARLVAAKAAEKKREDEKESSGRKKSGKKQPTRYGRKELHVAAGKSGRKKQKKGAKGRRAPKVEMETEHGFTKPTAPVVLEVQVPETITVGDLAQKMSTKAAELIKVMMNLGTMATINQVIDQETASLLVEELGHTPVLMKENALEEELMVTEEHAGDEVQRAPVVTIMGHVDHGKTSLLDYIRESQVTDSEAGGITQHIGAYRVATPKGEIAFLDTPGHAAFTAMRARGAKVTDIVVLVVAADDGVMPQTEEAIQHAKAADAPLIIAVNKIDKPEADPERVKSELASKDVVPDDWGGDVLFVNVSAHTGEGVDDLLDGIILQSEMLELTAVTDAPAKGNVVESRVDKGRGAVATVMVQSGTMRKGDILLAGREYGRVRAMMDEHGELLSEAGPSTPVEVLGLSGVPEAGEEAIVVPNERKAREIANFRQGKYRDIRLAQQKQASLDRMFEHMQDGETSAVNILIKADVHGSAEALGDALNKLSTDEVKVKVVSSGVGGINESDANLAVASNAIVIGFNVRADATAKKLIESEGIDLHYYSVIYDAIDEIKRAMEGMLSPDFKEEIVGLAEVRDVFRSPKLGAIAGCMVSEGVVKRNSPIRVLRDNIVIYEGELESLRRFKDDVSEVRAGTECGIGVKSYNDVKAGDQIEVFERVEVARTL</sequence>